<dbReference type="RefSeq" id="WP_118921788.1">
    <property type="nucleotide sequence ID" value="NZ_QXGH01000009.1"/>
</dbReference>
<dbReference type="InterPro" id="IPR036249">
    <property type="entry name" value="Thioredoxin-like_sf"/>
</dbReference>
<sequence>MTANAIPERRRPTLEPPDGKVDHVRGPEAGHLIVEYGDYECPYSRLAFSEIERVEQQLTGGTRFAFRHFPLTEIHPHALSAAAVAEAAARQDRFWDMHDLLFDRQQALDDDDLRRYAAELALDLGRFDADRTGADVLSRIRRDVESGMATGQVRGTPTLFLDGFVHRGDYAAATLIEALAR</sequence>
<reference evidence="3 4" key="1">
    <citation type="submission" date="2018-09" db="EMBL/GenBank/DDBJ databases">
        <title>Genome sequencing of Nocardioides immobilis CCTCC AB 2017083 for comparison to Nocardioides silvaticus.</title>
        <authorList>
            <person name="Li C."/>
            <person name="Wang G."/>
        </authorList>
    </citation>
    <scope>NUCLEOTIDE SEQUENCE [LARGE SCALE GENOMIC DNA]</scope>
    <source>
        <strain evidence="3 4">CCTCC AB 2017083</strain>
    </source>
</reference>
<dbReference type="PROSITE" id="PS51352">
    <property type="entry name" value="THIOREDOXIN_2"/>
    <property type="match status" value="1"/>
</dbReference>
<evidence type="ECO:0000256" key="1">
    <source>
        <dbReference type="SAM" id="MobiDB-lite"/>
    </source>
</evidence>
<feature type="domain" description="Thioredoxin" evidence="2">
    <location>
        <begin position="1"/>
        <end position="145"/>
    </location>
</feature>
<feature type="region of interest" description="Disordered" evidence="1">
    <location>
        <begin position="1"/>
        <end position="21"/>
    </location>
</feature>
<feature type="compositionally biased region" description="Basic and acidic residues" evidence="1">
    <location>
        <begin position="7"/>
        <end position="21"/>
    </location>
</feature>
<dbReference type="Gene3D" id="3.40.30.10">
    <property type="entry name" value="Glutaredoxin"/>
    <property type="match status" value="1"/>
</dbReference>
<dbReference type="EMBL" id="QXGH01000009">
    <property type="protein sequence ID" value="RHW28489.1"/>
    <property type="molecule type" value="Genomic_DNA"/>
</dbReference>
<organism evidence="3 4">
    <name type="scientific">Nocardioides immobilis</name>
    <dbReference type="NCBI Taxonomy" id="2049295"/>
    <lineage>
        <taxon>Bacteria</taxon>
        <taxon>Bacillati</taxon>
        <taxon>Actinomycetota</taxon>
        <taxon>Actinomycetes</taxon>
        <taxon>Propionibacteriales</taxon>
        <taxon>Nocardioidaceae</taxon>
        <taxon>Nocardioides</taxon>
    </lineage>
</organism>
<accession>A0A417Y750</accession>
<dbReference type="AlphaFoldDB" id="A0A417Y750"/>
<dbReference type="Pfam" id="PF13462">
    <property type="entry name" value="Thioredoxin_4"/>
    <property type="match status" value="1"/>
</dbReference>
<gene>
    <name evidence="3" type="ORF">D0Z08_01020</name>
</gene>
<dbReference type="SUPFAM" id="SSF52833">
    <property type="entry name" value="Thioredoxin-like"/>
    <property type="match status" value="1"/>
</dbReference>
<dbReference type="InterPro" id="IPR012336">
    <property type="entry name" value="Thioredoxin-like_fold"/>
</dbReference>
<evidence type="ECO:0000313" key="3">
    <source>
        <dbReference type="EMBL" id="RHW28489.1"/>
    </source>
</evidence>
<protein>
    <submittedName>
        <fullName evidence="3">DsbA family protein</fullName>
    </submittedName>
</protein>
<dbReference type="OrthoDB" id="117402at2"/>
<evidence type="ECO:0000313" key="4">
    <source>
        <dbReference type="Proteomes" id="UP000283644"/>
    </source>
</evidence>
<dbReference type="Proteomes" id="UP000283644">
    <property type="component" value="Unassembled WGS sequence"/>
</dbReference>
<proteinExistence type="predicted"/>
<name>A0A417Y750_9ACTN</name>
<evidence type="ECO:0000259" key="2">
    <source>
        <dbReference type="PROSITE" id="PS51352"/>
    </source>
</evidence>
<dbReference type="InterPro" id="IPR013766">
    <property type="entry name" value="Thioredoxin_domain"/>
</dbReference>
<comment type="caution">
    <text evidence="3">The sequence shown here is derived from an EMBL/GenBank/DDBJ whole genome shotgun (WGS) entry which is preliminary data.</text>
</comment>
<keyword evidence="4" id="KW-1185">Reference proteome</keyword>